<dbReference type="EMBL" id="JABSTQ010010439">
    <property type="protein sequence ID" value="KAG0421002.1"/>
    <property type="molecule type" value="Genomic_DNA"/>
</dbReference>
<comment type="caution">
    <text evidence="1">The sequence shown here is derived from an EMBL/GenBank/DDBJ whole genome shotgun (WGS) entry which is preliminary data.</text>
</comment>
<evidence type="ECO:0000313" key="2">
    <source>
        <dbReference type="Proteomes" id="UP000805193"/>
    </source>
</evidence>
<reference evidence="1 2" key="1">
    <citation type="journal article" date="2020" name="Cell">
        <title>Large-Scale Comparative Analyses of Tick Genomes Elucidate Their Genetic Diversity and Vector Capacities.</title>
        <authorList>
            <consortium name="Tick Genome and Microbiome Consortium (TIGMIC)"/>
            <person name="Jia N."/>
            <person name="Wang J."/>
            <person name="Shi W."/>
            <person name="Du L."/>
            <person name="Sun Y."/>
            <person name="Zhan W."/>
            <person name="Jiang J.F."/>
            <person name="Wang Q."/>
            <person name="Zhang B."/>
            <person name="Ji P."/>
            <person name="Bell-Sakyi L."/>
            <person name="Cui X.M."/>
            <person name="Yuan T.T."/>
            <person name="Jiang B.G."/>
            <person name="Yang W.F."/>
            <person name="Lam T.T."/>
            <person name="Chang Q.C."/>
            <person name="Ding S.J."/>
            <person name="Wang X.J."/>
            <person name="Zhu J.G."/>
            <person name="Ruan X.D."/>
            <person name="Zhao L."/>
            <person name="Wei J.T."/>
            <person name="Ye R.Z."/>
            <person name="Que T.C."/>
            <person name="Du C.H."/>
            <person name="Zhou Y.H."/>
            <person name="Cheng J.X."/>
            <person name="Dai P.F."/>
            <person name="Guo W.B."/>
            <person name="Han X.H."/>
            <person name="Huang E.J."/>
            <person name="Li L.F."/>
            <person name="Wei W."/>
            <person name="Gao Y.C."/>
            <person name="Liu J.Z."/>
            <person name="Shao H.Z."/>
            <person name="Wang X."/>
            <person name="Wang C.C."/>
            <person name="Yang T.C."/>
            <person name="Huo Q.B."/>
            <person name="Li W."/>
            <person name="Chen H.Y."/>
            <person name="Chen S.E."/>
            <person name="Zhou L.G."/>
            <person name="Ni X.B."/>
            <person name="Tian J.H."/>
            <person name="Sheng Y."/>
            <person name="Liu T."/>
            <person name="Pan Y.S."/>
            <person name="Xia L.Y."/>
            <person name="Li J."/>
            <person name="Zhao F."/>
            <person name="Cao W.C."/>
        </authorList>
    </citation>
    <scope>NUCLEOTIDE SEQUENCE [LARGE SCALE GENOMIC DNA]</scope>
    <source>
        <strain evidence="1">Iper-2018</strain>
    </source>
</reference>
<organism evidence="1 2">
    <name type="scientific">Ixodes persulcatus</name>
    <name type="common">Taiga tick</name>
    <dbReference type="NCBI Taxonomy" id="34615"/>
    <lineage>
        <taxon>Eukaryota</taxon>
        <taxon>Metazoa</taxon>
        <taxon>Ecdysozoa</taxon>
        <taxon>Arthropoda</taxon>
        <taxon>Chelicerata</taxon>
        <taxon>Arachnida</taxon>
        <taxon>Acari</taxon>
        <taxon>Parasitiformes</taxon>
        <taxon>Ixodida</taxon>
        <taxon>Ixodoidea</taxon>
        <taxon>Ixodidae</taxon>
        <taxon>Ixodinae</taxon>
        <taxon>Ixodes</taxon>
    </lineage>
</organism>
<evidence type="ECO:0000313" key="1">
    <source>
        <dbReference type="EMBL" id="KAG0421002.1"/>
    </source>
</evidence>
<protein>
    <submittedName>
        <fullName evidence="1">Uncharacterized protein</fullName>
    </submittedName>
</protein>
<keyword evidence="2" id="KW-1185">Reference proteome</keyword>
<accession>A0AC60PJK0</accession>
<dbReference type="Proteomes" id="UP000805193">
    <property type="component" value="Unassembled WGS sequence"/>
</dbReference>
<sequence>MGIFTSDAEVTTVTIKHKKPNKRKQAAADSGTPAKATHEAVACSKQATPAPAAGDKSKFVRGKDAHNTKTLPKLPQNVSNKLPNGNGVTLPEDLKICHEGPSTEKLKIKERHKYTNRCSATKFGVTSIQQLLLMLKKEEDEDPLVLVTSADVRKPCFRVFVRVSAKRWCCGPSLVVSFSSASFQLADEKTSGTPRLTGILNTRKNRDQDSREHRHQTRTPKSRQAFTLFLL</sequence>
<gene>
    <name evidence="1" type="ORF">HPB47_003091</name>
</gene>
<proteinExistence type="predicted"/>
<name>A0AC60PJK0_IXOPE</name>